<proteinExistence type="predicted"/>
<feature type="transmembrane region" description="Helical" evidence="1">
    <location>
        <begin position="353"/>
        <end position="375"/>
    </location>
</feature>
<protein>
    <submittedName>
        <fullName evidence="2">Uncharacterized protein</fullName>
    </submittedName>
</protein>
<reference evidence="3" key="1">
    <citation type="submission" date="2014-12" db="EMBL/GenBank/DDBJ databases">
        <title>Genome Sequence of Valsa Canker Pathogens Uncovers a Specific Adaption of Colonization on Woody Bark.</title>
        <authorList>
            <person name="Yin Z."/>
            <person name="Liu H."/>
            <person name="Gao X."/>
            <person name="Li Z."/>
            <person name="Song N."/>
            <person name="Ke X."/>
            <person name="Dai Q."/>
            <person name="Wu Y."/>
            <person name="Sun Y."/>
            <person name="Xu J.-R."/>
            <person name="Kang Z.K."/>
            <person name="Wang L."/>
            <person name="Huang L."/>
        </authorList>
    </citation>
    <scope>NUCLEOTIDE SEQUENCE [LARGE SCALE GENOMIC DNA]</scope>
    <source>
        <strain evidence="3">SXYL134</strain>
    </source>
</reference>
<evidence type="ECO:0000256" key="1">
    <source>
        <dbReference type="SAM" id="Phobius"/>
    </source>
</evidence>
<dbReference type="EMBL" id="KN714681">
    <property type="protein sequence ID" value="KUI55607.1"/>
    <property type="molecule type" value="Genomic_DNA"/>
</dbReference>
<dbReference type="PANTHER" id="PTHR35041">
    <property type="entry name" value="MEDIATOR OF RNA POLYMERASE II TRANSCRIPTION SUBUNIT 1"/>
    <property type="match status" value="1"/>
</dbReference>
<dbReference type="STRING" id="694573.A0A194UV64"/>
<dbReference type="AlphaFoldDB" id="A0A194UV64"/>
<keyword evidence="1" id="KW-0812">Transmembrane</keyword>
<dbReference type="PANTHER" id="PTHR35041:SF3">
    <property type="entry name" value="FORMYLMETHIONINE DEFORMYLASE-LIKE PROTEIN"/>
    <property type="match status" value="1"/>
</dbReference>
<keyword evidence="1" id="KW-0472">Membrane</keyword>
<evidence type="ECO:0000313" key="3">
    <source>
        <dbReference type="Proteomes" id="UP000078576"/>
    </source>
</evidence>
<sequence>MEQAIPYLSIAHSDAGSRYAYSPPINKSTIKFETDTSREFVGPRTILTLLSTATASQGEILPIKAPYNHSSYSTQFYGPVVTCSDANSSTVPLIESFLQKHASEPLGTAYLNESAYYAFVPDWENNGELIAMDGPRYQQPSNATNELWMTFQRYVVNDDTERIRERRHQVCRLHNATYDLILSWDRGFQNVTSSHTVGEEVFSPHDKMGDVSNYAQHAYSAFMWTLTDQLVGSFAWYIDSEPSPYRPAQFGKIDSPIQHNSLLGSSDLDVFFDFSTEKGLYLNNPDTEPHLSDQRTQDKALARNRTLDVLIEELSINITVSLLHNELLEYNTTGVVTMWDEVNRYGFMPNGLFIPYALANLFCLVTVVLGTVSYFRHGVLPDKKFQDIVSVADDPQVGEWGSHHAQNLTDKPHKDVL</sequence>
<accession>A0A194UV64</accession>
<keyword evidence="1" id="KW-1133">Transmembrane helix</keyword>
<organism evidence="2 3">
    <name type="scientific">Cytospora mali</name>
    <name type="common">Apple Valsa canker fungus</name>
    <name type="synonym">Valsa mali</name>
    <dbReference type="NCBI Taxonomy" id="578113"/>
    <lineage>
        <taxon>Eukaryota</taxon>
        <taxon>Fungi</taxon>
        <taxon>Dikarya</taxon>
        <taxon>Ascomycota</taxon>
        <taxon>Pezizomycotina</taxon>
        <taxon>Sordariomycetes</taxon>
        <taxon>Sordariomycetidae</taxon>
        <taxon>Diaporthales</taxon>
        <taxon>Cytosporaceae</taxon>
        <taxon>Cytospora</taxon>
    </lineage>
</organism>
<gene>
    <name evidence="2" type="ORF">VP1G_02892</name>
</gene>
<dbReference type="OrthoDB" id="5322539at2759"/>
<evidence type="ECO:0000313" key="2">
    <source>
        <dbReference type="EMBL" id="KUI55607.1"/>
    </source>
</evidence>
<dbReference type="Proteomes" id="UP000078576">
    <property type="component" value="Unassembled WGS sequence"/>
</dbReference>
<name>A0A194UV64_CYTMA</name>
<keyword evidence="3" id="KW-1185">Reference proteome</keyword>